<evidence type="ECO:0000256" key="4">
    <source>
        <dbReference type="ARBA" id="ARBA00023133"/>
    </source>
</evidence>
<accession>G7Q6X7</accession>
<evidence type="ECO:0000256" key="9">
    <source>
        <dbReference type="ARBA" id="ARBA00048470"/>
    </source>
</evidence>
<dbReference type="Gene3D" id="1.10.10.10">
    <property type="entry name" value="Winged helix-like DNA-binding domain superfamily/Winged helix DNA-binding domain"/>
    <property type="match status" value="1"/>
</dbReference>
<dbReference type="Pfam" id="PF17805">
    <property type="entry name" value="AsnC_trans_reg2"/>
    <property type="match status" value="1"/>
</dbReference>
<dbReference type="UniPathway" id="UPA00252"/>
<evidence type="ECO:0000256" key="6">
    <source>
        <dbReference type="ARBA" id="ARBA00023239"/>
    </source>
</evidence>
<dbReference type="InterPro" id="IPR036390">
    <property type="entry name" value="WH_DNA-bd_sf"/>
</dbReference>
<dbReference type="EC" id="4.1.1.111" evidence="8"/>
<dbReference type="PANTHER" id="PTHR43413">
    <property type="entry name" value="TRANSCRIPTIONAL REGULATOR, ASNC FAMILY"/>
    <property type="match status" value="1"/>
</dbReference>
<dbReference type="SUPFAM" id="SSF46785">
    <property type="entry name" value="Winged helix' DNA-binding domain"/>
    <property type="match status" value="1"/>
</dbReference>
<protein>
    <recommendedName>
        <fullName evidence="8">siroheme decarboxylase</fullName>
        <ecNumber evidence="8">4.1.1.111</ecNumber>
    </recommendedName>
</protein>
<dbReference type="PANTHER" id="PTHR43413:SF1">
    <property type="entry name" value="SIROHEME DECARBOXYLASE NIRL SUBUNIT"/>
    <property type="match status" value="1"/>
</dbReference>
<gene>
    <name evidence="11" type="ORF">DFW101_2456</name>
</gene>
<dbReference type="Pfam" id="PF22451">
    <property type="entry name" value="NirdL-like_HTH"/>
    <property type="match status" value="1"/>
</dbReference>
<dbReference type="InterPro" id="IPR036388">
    <property type="entry name" value="WH-like_DNA-bd_sf"/>
</dbReference>
<dbReference type="SMART" id="SM00344">
    <property type="entry name" value="HTH_ASNC"/>
    <property type="match status" value="1"/>
</dbReference>
<keyword evidence="12" id="KW-1185">Reference proteome</keyword>
<keyword evidence="5" id="KW-0804">Transcription</keyword>
<evidence type="ECO:0000256" key="1">
    <source>
        <dbReference type="ARBA" id="ARBA00004744"/>
    </source>
</evidence>
<dbReference type="PROSITE" id="PS00519">
    <property type="entry name" value="HTH_ASNC_1"/>
    <property type="match status" value="1"/>
</dbReference>
<comment type="similarity">
    <text evidence="7">Belongs to the Ahb/Nir family.</text>
</comment>
<dbReference type="AlphaFoldDB" id="G7Q6X7"/>
<dbReference type="PROSITE" id="PS50956">
    <property type="entry name" value="HTH_ASNC_2"/>
    <property type="match status" value="1"/>
</dbReference>
<dbReference type="OrthoDB" id="9806536at2"/>
<comment type="pathway">
    <text evidence="1">Porphyrin-containing compound metabolism; protoheme biosynthesis.</text>
</comment>
<dbReference type="GO" id="GO:0016829">
    <property type="term" value="F:lyase activity"/>
    <property type="evidence" value="ECO:0007669"/>
    <property type="project" value="UniProtKB-KW"/>
</dbReference>
<dbReference type="InterPro" id="IPR040523">
    <property type="entry name" value="AsnC_trans_reg2"/>
</dbReference>
<dbReference type="InterPro" id="IPR000485">
    <property type="entry name" value="AsnC-type_HTH_dom"/>
</dbReference>
<evidence type="ECO:0000259" key="10">
    <source>
        <dbReference type="PROSITE" id="PS50956"/>
    </source>
</evidence>
<proteinExistence type="inferred from homology"/>
<sequence length="157" mass="16775">MDATDKRILDIIQTGFPIAPRPYEAIGREVGLTEAETLARVRALKGKGIIRRIGANFQSGKIGFKSTLCAATAPPDKIDAFVAAVNAHPGVTHNYLRDHPINVWFTMIGPSREAIAEALAGITAATGVAILNLPADRLFKIRVDFAMSDAAEPAARV</sequence>
<dbReference type="InterPro" id="IPR019888">
    <property type="entry name" value="Tscrpt_reg_AsnC-like"/>
</dbReference>
<dbReference type="HOGENOM" id="CLU_112007_1_0_7"/>
<dbReference type="InterPro" id="IPR050684">
    <property type="entry name" value="HTH-Siroheme_Decarb"/>
</dbReference>
<keyword evidence="2" id="KW-0805">Transcription regulation</keyword>
<feature type="domain" description="HTH asnC-type" evidence="10">
    <location>
        <begin position="1"/>
        <end position="65"/>
    </location>
</feature>
<evidence type="ECO:0000256" key="3">
    <source>
        <dbReference type="ARBA" id="ARBA00023125"/>
    </source>
</evidence>
<evidence type="ECO:0000256" key="5">
    <source>
        <dbReference type="ARBA" id="ARBA00023163"/>
    </source>
</evidence>
<comment type="catalytic activity">
    <reaction evidence="9">
        <text>siroheme + 2 H(+) = 12,18-didecarboxysiroheme + 2 CO2</text>
        <dbReference type="Rhea" id="RHEA:19093"/>
        <dbReference type="ChEBI" id="CHEBI:15378"/>
        <dbReference type="ChEBI" id="CHEBI:16526"/>
        <dbReference type="ChEBI" id="CHEBI:60052"/>
        <dbReference type="ChEBI" id="CHEBI:140497"/>
        <dbReference type="EC" id="4.1.1.111"/>
    </reaction>
</comment>
<keyword evidence="6" id="KW-0456">Lyase</keyword>
<dbReference type="InterPro" id="IPR019885">
    <property type="entry name" value="Tscrpt_reg_HTH_AsnC-type_CS"/>
</dbReference>
<keyword evidence="3" id="KW-0238">DNA-binding</keyword>
<dbReference type="Proteomes" id="UP000004662">
    <property type="component" value="Chromosome"/>
</dbReference>
<dbReference type="InterPro" id="IPR053953">
    <property type="entry name" value="NirdL-like_HTH"/>
</dbReference>
<dbReference type="GO" id="GO:0006783">
    <property type="term" value="P:heme biosynthetic process"/>
    <property type="evidence" value="ECO:0007669"/>
    <property type="project" value="UniProtKB-KW"/>
</dbReference>
<evidence type="ECO:0000256" key="7">
    <source>
        <dbReference type="ARBA" id="ARBA00023457"/>
    </source>
</evidence>
<evidence type="ECO:0000256" key="8">
    <source>
        <dbReference type="ARBA" id="ARBA00023471"/>
    </source>
</evidence>
<evidence type="ECO:0000313" key="11">
    <source>
        <dbReference type="EMBL" id="EHJ48460.1"/>
    </source>
</evidence>
<evidence type="ECO:0000313" key="12">
    <source>
        <dbReference type="Proteomes" id="UP000004662"/>
    </source>
</evidence>
<dbReference type="RefSeq" id="WP_009181834.1">
    <property type="nucleotide sequence ID" value="NZ_CM001368.1"/>
</dbReference>
<evidence type="ECO:0000256" key="2">
    <source>
        <dbReference type="ARBA" id="ARBA00023015"/>
    </source>
</evidence>
<organism evidence="11 12">
    <name type="scientific">Solidesulfovibrio carbinoliphilus subsp. oakridgensis</name>
    <dbReference type="NCBI Taxonomy" id="694327"/>
    <lineage>
        <taxon>Bacteria</taxon>
        <taxon>Pseudomonadati</taxon>
        <taxon>Thermodesulfobacteriota</taxon>
        <taxon>Desulfovibrionia</taxon>
        <taxon>Desulfovibrionales</taxon>
        <taxon>Desulfovibrionaceae</taxon>
        <taxon>Solidesulfovibrio</taxon>
    </lineage>
</organism>
<dbReference type="Gene3D" id="3.30.70.3460">
    <property type="match status" value="1"/>
</dbReference>
<dbReference type="GO" id="GO:0043565">
    <property type="term" value="F:sequence-specific DNA binding"/>
    <property type="evidence" value="ECO:0007669"/>
    <property type="project" value="InterPro"/>
</dbReference>
<keyword evidence="4" id="KW-0350">Heme biosynthesis</keyword>
<dbReference type="eggNOG" id="COG1522">
    <property type="taxonomic scope" value="Bacteria"/>
</dbReference>
<dbReference type="EMBL" id="CM001368">
    <property type="protein sequence ID" value="EHJ48460.1"/>
    <property type="molecule type" value="Genomic_DNA"/>
</dbReference>
<reference evidence="12" key="1">
    <citation type="journal article" date="2015" name="Genome Announc.">
        <title>High-Quality Draft Genome Sequence of Desulfovibrio carbinoliphilus FW-101-2B, an Organic Acid-Oxidizing Sulfate-Reducing Bacterium Isolated from Uranium(VI)-Contaminated Groundwater.</title>
        <authorList>
            <person name="Ramsay B.D."/>
            <person name="Hwang C."/>
            <person name="Woo H.L."/>
            <person name="Carroll S.L."/>
            <person name="Lucas S."/>
            <person name="Han J."/>
            <person name="Lapidus A.L."/>
            <person name="Cheng J.F."/>
            <person name="Goodwin L.A."/>
            <person name="Pitluck S."/>
            <person name="Peters L."/>
            <person name="Chertkov O."/>
            <person name="Held B."/>
            <person name="Detter J.C."/>
            <person name="Han C.S."/>
            <person name="Tapia R."/>
            <person name="Land M.L."/>
            <person name="Hauser L.J."/>
            <person name="Kyrpides N.C."/>
            <person name="Ivanova N.N."/>
            <person name="Mikhailova N."/>
            <person name="Pagani I."/>
            <person name="Woyke T."/>
            <person name="Arkin A.P."/>
            <person name="Dehal P."/>
            <person name="Chivian D."/>
            <person name="Criddle C.S."/>
            <person name="Wu W."/>
            <person name="Chakraborty R."/>
            <person name="Hazen T.C."/>
            <person name="Fields M.W."/>
        </authorList>
    </citation>
    <scope>NUCLEOTIDE SEQUENCE [LARGE SCALE GENOMIC DNA]</scope>
    <source>
        <strain evidence="12">FW-101-2B</strain>
    </source>
</reference>
<name>G7Q6X7_9BACT</name>
<dbReference type="STRING" id="694327.DFW101_2456"/>